<reference evidence="2 3" key="1">
    <citation type="submission" date="2013-02" db="EMBL/GenBank/DDBJ databases">
        <title>The Genome Sequence of Lactobacillus catenaformis F0143.</title>
        <authorList>
            <consortium name="The Broad Institute Genome Sequencing Platform"/>
            <person name="Earl A."/>
            <person name="Ward D."/>
            <person name="Feldgarden M."/>
            <person name="Gevers D."/>
            <person name="Izard J."/>
            <person name="Blanton J.M."/>
            <person name="Mathney J."/>
            <person name="Dewhirst F.E."/>
            <person name="Young S.K."/>
            <person name="Zeng Q."/>
            <person name="Gargeya S."/>
            <person name="Fitzgerald M."/>
            <person name="Haas B."/>
            <person name="Abouelleil A."/>
            <person name="Alvarado L."/>
            <person name="Arachchi H.M."/>
            <person name="Berlin A."/>
            <person name="Chapman S.B."/>
            <person name="Gearin G."/>
            <person name="Goldberg J."/>
            <person name="Griggs A."/>
            <person name="Gujja S."/>
            <person name="Hansen M."/>
            <person name="Heiman D."/>
            <person name="Howarth C."/>
            <person name="Larimer J."/>
            <person name="Lui A."/>
            <person name="MacDonald P.J.P."/>
            <person name="McCowen C."/>
            <person name="Montmayeur A."/>
            <person name="Murphy C."/>
            <person name="Neiman D."/>
            <person name="Pearson M."/>
            <person name="Priest M."/>
            <person name="Roberts A."/>
            <person name="Saif S."/>
            <person name="Shea T."/>
            <person name="Sisk P."/>
            <person name="Stolte C."/>
            <person name="Sykes S."/>
            <person name="Wortman J."/>
            <person name="Nusbaum C."/>
            <person name="Birren B."/>
        </authorList>
    </citation>
    <scope>NUCLEOTIDE SEQUENCE [LARGE SCALE GENOMIC DNA]</scope>
    <source>
        <strain evidence="2 3">OT 569</strain>
    </source>
</reference>
<dbReference type="BioCyc" id="ECAT999415-HMP:GTTI-749-MONOMER"/>
<keyword evidence="3" id="KW-1185">Reference proteome</keyword>
<dbReference type="Gene3D" id="3.40.50.1820">
    <property type="entry name" value="alpha/beta hydrolase"/>
    <property type="match status" value="1"/>
</dbReference>
<dbReference type="Proteomes" id="UP000011758">
    <property type="component" value="Unassembled WGS sequence"/>
</dbReference>
<dbReference type="EMBL" id="AGEJ01000012">
    <property type="protein sequence ID" value="EMD16949.1"/>
    <property type="molecule type" value="Genomic_DNA"/>
</dbReference>
<dbReference type="SUPFAM" id="SSF53474">
    <property type="entry name" value="alpha/beta-Hydrolases"/>
    <property type="match status" value="1"/>
</dbReference>
<dbReference type="InterPro" id="IPR000073">
    <property type="entry name" value="AB_hydrolase_1"/>
</dbReference>
<dbReference type="AlphaFoldDB" id="M2PN03"/>
<accession>M2PN03</accession>
<evidence type="ECO:0000313" key="3">
    <source>
        <dbReference type="Proteomes" id="UP000011758"/>
    </source>
</evidence>
<name>M2PN03_9FIRM</name>
<proteinExistence type="predicted"/>
<gene>
    <name evidence="2" type="ORF">HMPREF9943_00727</name>
</gene>
<dbReference type="eggNOG" id="COG2267">
    <property type="taxonomic scope" value="Bacteria"/>
</dbReference>
<evidence type="ECO:0000259" key="1">
    <source>
        <dbReference type="Pfam" id="PF12697"/>
    </source>
</evidence>
<evidence type="ECO:0000313" key="2">
    <source>
        <dbReference type="EMBL" id="EMD16949.1"/>
    </source>
</evidence>
<feature type="domain" description="AB hydrolase-1" evidence="1">
    <location>
        <begin position="14"/>
        <end position="99"/>
    </location>
</feature>
<dbReference type="STRING" id="999415.HMPREF9943_00727"/>
<protein>
    <recommendedName>
        <fullName evidence="1">AB hydrolase-1 domain-containing protein</fullName>
    </recommendedName>
</protein>
<dbReference type="InterPro" id="IPR029058">
    <property type="entry name" value="AB_hydrolase_fold"/>
</dbReference>
<sequence>MMIHEYGLNNEKIVVLIHPSYVMWNYFDFVIALLKDNCHIIVPALPGYDEEHPKENFTSVEKIADDIADILIAKNIETIDVLYGCSMGGSIVLRMLVTRKIGIKNAICDGAITP</sequence>
<dbReference type="RefSeq" id="WP_004802128.1">
    <property type="nucleotide sequence ID" value="NZ_KB446647.1"/>
</dbReference>
<dbReference type="Pfam" id="PF12697">
    <property type="entry name" value="Abhydrolase_6"/>
    <property type="match status" value="1"/>
</dbReference>
<organism evidence="2 3">
    <name type="scientific">Eggerthia catenaformis OT 569 = DSM 20559</name>
    <dbReference type="NCBI Taxonomy" id="999415"/>
    <lineage>
        <taxon>Bacteria</taxon>
        <taxon>Bacillati</taxon>
        <taxon>Bacillota</taxon>
        <taxon>Erysipelotrichia</taxon>
        <taxon>Erysipelotrichales</taxon>
        <taxon>Coprobacillaceae</taxon>
        <taxon>Eggerthia</taxon>
    </lineage>
</organism>
<comment type="caution">
    <text evidence="2">The sequence shown here is derived from an EMBL/GenBank/DDBJ whole genome shotgun (WGS) entry which is preliminary data.</text>
</comment>